<dbReference type="Proteomes" id="UP001295684">
    <property type="component" value="Unassembled WGS sequence"/>
</dbReference>
<dbReference type="InterPro" id="IPR003038">
    <property type="entry name" value="DAD/Ost2"/>
</dbReference>
<sequence>METLTEFKDIINKVRKEYNQEKNPRIILIDKFIVFCVFILIACIGYSFIMPRAPLNSLLAAVFLAMGEGSLAMSLRLRLTEDEFKGECKTKAFVHFVLASILMCTVALYYMP</sequence>
<keyword evidence="6 8" id="KW-1133">Transmembrane helix</keyword>
<keyword evidence="10" id="KW-1185">Reference proteome</keyword>
<dbReference type="EMBL" id="CAMPGE010028527">
    <property type="protein sequence ID" value="CAI2386048.1"/>
    <property type="molecule type" value="Genomic_DNA"/>
</dbReference>
<evidence type="ECO:0000256" key="2">
    <source>
        <dbReference type="ARBA" id="ARBA00004922"/>
    </source>
</evidence>
<comment type="similarity">
    <text evidence="3 8">Belongs to the DAD/OST2 family.</text>
</comment>
<gene>
    <name evidence="9" type="ORF">ECRASSUSDP1_LOCUS27649</name>
</gene>
<dbReference type="AlphaFoldDB" id="A0AAD2DAX6"/>
<dbReference type="Pfam" id="PF02109">
    <property type="entry name" value="DAD"/>
    <property type="match status" value="1"/>
</dbReference>
<evidence type="ECO:0000256" key="1">
    <source>
        <dbReference type="ARBA" id="ARBA00004477"/>
    </source>
</evidence>
<dbReference type="PANTHER" id="PTHR10705">
    <property type="entry name" value="DOLICHYL-DIPHOSPHOOLIGOSACCHARIDE--PROTEIN GLYCOSYLTRANSFERASE SUBUNIT DAD1"/>
    <property type="match status" value="1"/>
</dbReference>
<dbReference type="GO" id="GO:0006487">
    <property type="term" value="P:protein N-linked glycosylation"/>
    <property type="evidence" value="ECO:0007669"/>
    <property type="project" value="TreeGrafter"/>
</dbReference>
<accession>A0AAD2DAX6</accession>
<comment type="function">
    <text evidence="8">Subunit of the oligosaccharyl transferase (OST) complex that catalyzes the initial transfer of a defined glycan (Glc(3)Man(9)GlcNAc(2) in eukaryotes) from the lipid carrier dolichol-pyrophosphate to an asparagine residue within an Asn-X-Ser/Thr consensus motif in nascent polypeptide chains, the first step in protein N-glycosylation. N-glycosylation occurs cotranslationally and the complex associates with the Sec61 complex at the channel-forming translocon complex that mediates protein translocation across the endoplasmic reticulum (ER). All subunits are required for a maximal enzyme activity.</text>
</comment>
<evidence type="ECO:0000256" key="6">
    <source>
        <dbReference type="ARBA" id="ARBA00022989"/>
    </source>
</evidence>
<evidence type="ECO:0000256" key="7">
    <source>
        <dbReference type="ARBA" id="ARBA00023136"/>
    </source>
</evidence>
<comment type="pathway">
    <text evidence="2 8">Protein modification; protein glycosylation.</text>
</comment>
<evidence type="ECO:0000256" key="4">
    <source>
        <dbReference type="ARBA" id="ARBA00022692"/>
    </source>
</evidence>
<feature type="transmembrane region" description="Helical" evidence="8">
    <location>
        <begin position="93"/>
        <end position="111"/>
    </location>
</feature>
<dbReference type="PANTHER" id="PTHR10705:SF0">
    <property type="entry name" value="DOLICHYL-DIPHOSPHOOLIGOSACCHARIDE--PROTEIN GLYCOSYLTRANSFERASE SUBUNIT DAD1"/>
    <property type="match status" value="1"/>
</dbReference>
<evidence type="ECO:0000256" key="8">
    <source>
        <dbReference type="RuleBase" id="RU361136"/>
    </source>
</evidence>
<proteinExistence type="inferred from homology"/>
<protein>
    <recommendedName>
        <fullName evidence="8">Dolichyl-diphosphooligosaccharide--protein glycosyltransferase subunit OST2</fullName>
        <shortName evidence="8">Oligosaccharyl transferase subunit OST2</shortName>
    </recommendedName>
</protein>
<reference evidence="9" key="1">
    <citation type="submission" date="2023-07" db="EMBL/GenBank/DDBJ databases">
        <authorList>
            <consortium name="AG Swart"/>
            <person name="Singh M."/>
            <person name="Singh A."/>
            <person name="Seah K."/>
            <person name="Emmerich C."/>
        </authorList>
    </citation>
    <scope>NUCLEOTIDE SEQUENCE</scope>
    <source>
        <strain evidence="9">DP1</strain>
    </source>
</reference>
<dbReference type="GO" id="GO:0008250">
    <property type="term" value="C:oligosaccharyltransferase complex"/>
    <property type="evidence" value="ECO:0007669"/>
    <property type="project" value="InterPro"/>
</dbReference>
<comment type="subunit">
    <text evidence="8">Component of the oligosaccharyltransferase (OST) complex.</text>
</comment>
<keyword evidence="7 8" id="KW-0472">Membrane</keyword>
<organism evidence="9 10">
    <name type="scientific">Euplotes crassus</name>
    <dbReference type="NCBI Taxonomy" id="5936"/>
    <lineage>
        <taxon>Eukaryota</taxon>
        <taxon>Sar</taxon>
        <taxon>Alveolata</taxon>
        <taxon>Ciliophora</taxon>
        <taxon>Intramacronucleata</taxon>
        <taxon>Spirotrichea</taxon>
        <taxon>Hypotrichia</taxon>
        <taxon>Euplotida</taxon>
        <taxon>Euplotidae</taxon>
        <taxon>Moneuplotes</taxon>
    </lineage>
</organism>
<evidence type="ECO:0000313" key="10">
    <source>
        <dbReference type="Proteomes" id="UP001295684"/>
    </source>
</evidence>
<comment type="subcellular location">
    <subcellularLocation>
        <location evidence="1 8">Endoplasmic reticulum membrane</location>
        <topology evidence="1 8">Multi-pass membrane protein</topology>
    </subcellularLocation>
</comment>
<feature type="transmembrane region" description="Helical" evidence="8">
    <location>
        <begin position="55"/>
        <end position="73"/>
    </location>
</feature>
<evidence type="ECO:0000256" key="3">
    <source>
        <dbReference type="ARBA" id="ARBA00009386"/>
    </source>
</evidence>
<evidence type="ECO:0000313" key="9">
    <source>
        <dbReference type="EMBL" id="CAI2386048.1"/>
    </source>
</evidence>
<feature type="transmembrane region" description="Helical" evidence="8">
    <location>
        <begin position="32"/>
        <end position="49"/>
    </location>
</feature>
<comment type="caution">
    <text evidence="9">The sequence shown here is derived from an EMBL/GenBank/DDBJ whole genome shotgun (WGS) entry which is preliminary data.</text>
</comment>
<keyword evidence="4 8" id="KW-0812">Transmembrane</keyword>
<name>A0AAD2DAX6_EUPCR</name>
<keyword evidence="5 8" id="KW-0256">Endoplasmic reticulum</keyword>
<evidence type="ECO:0000256" key="5">
    <source>
        <dbReference type="ARBA" id="ARBA00022824"/>
    </source>
</evidence>